<dbReference type="Proteomes" id="UP000019141">
    <property type="component" value="Unassembled WGS sequence"/>
</dbReference>
<organism evidence="1 2">
    <name type="scientific">Entotheonella factor</name>
    <dbReference type="NCBI Taxonomy" id="1429438"/>
    <lineage>
        <taxon>Bacteria</taxon>
        <taxon>Pseudomonadati</taxon>
        <taxon>Nitrospinota/Tectimicrobiota group</taxon>
        <taxon>Candidatus Tectimicrobiota</taxon>
        <taxon>Candidatus Entotheonellia</taxon>
        <taxon>Candidatus Entotheonellales</taxon>
        <taxon>Candidatus Entotheonellaceae</taxon>
        <taxon>Candidatus Entotheonella</taxon>
    </lineage>
</organism>
<comment type="caution">
    <text evidence="1">The sequence shown here is derived from an EMBL/GenBank/DDBJ whole genome shotgun (WGS) entry which is preliminary data.</text>
</comment>
<dbReference type="HOGENOM" id="CLU_2823038_0_0_7"/>
<accession>W4L4X6</accession>
<name>W4L4X6_ENTF1</name>
<dbReference type="EMBL" id="AZHW01001304">
    <property type="protein sequence ID" value="ETW93112.1"/>
    <property type="molecule type" value="Genomic_DNA"/>
</dbReference>
<evidence type="ECO:0000313" key="1">
    <source>
        <dbReference type="EMBL" id="ETW93112.1"/>
    </source>
</evidence>
<reference evidence="1 2" key="1">
    <citation type="journal article" date="2014" name="Nature">
        <title>An environmental bacterial taxon with a large and distinct metabolic repertoire.</title>
        <authorList>
            <person name="Wilson M.C."/>
            <person name="Mori T."/>
            <person name="Ruckert C."/>
            <person name="Uria A.R."/>
            <person name="Helf M.J."/>
            <person name="Takada K."/>
            <person name="Gernert C."/>
            <person name="Steffens U.A."/>
            <person name="Heycke N."/>
            <person name="Schmitt S."/>
            <person name="Rinke C."/>
            <person name="Helfrich E.J."/>
            <person name="Brachmann A.O."/>
            <person name="Gurgui C."/>
            <person name="Wakimoto T."/>
            <person name="Kracht M."/>
            <person name="Crusemann M."/>
            <person name="Hentschel U."/>
            <person name="Abe I."/>
            <person name="Matsunaga S."/>
            <person name="Kalinowski J."/>
            <person name="Takeyama H."/>
            <person name="Piel J."/>
        </authorList>
    </citation>
    <scope>NUCLEOTIDE SEQUENCE [LARGE SCALE GENOMIC DNA]</scope>
    <source>
        <strain evidence="2">TSY1</strain>
    </source>
</reference>
<sequence>MSETQQSPTDSYETLRDRVRALNEPGAELNDDERADWAYGNTKMENETVTREMAKKTLKRRKASQR</sequence>
<dbReference type="AlphaFoldDB" id="W4L4X6"/>
<evidence type="ECO:0000313" key="2">
    <source>
        <dbReference type="Proteomes" id="UP000019141"/>
    </source>
</evidence>
<protein>
    <submittedName>
        <fullName evidence="1">Uncharacterized protein</fullName>
    </submittedName>
</protein>
<keyword evidence="2" id="KW-1185">Reference proteome</keyword>
<proteinExistence type="predicted"/>
<gene>
    <name evidence="1" type="ORF">ETSY1_40645</name>
</gene>